<dbReference type="EMBL" id="RZNJ01000002">
    <property type="protein sequence ID" value="RUT32650.1"/>
    <property type="molecule type" value="Genomic_DNA"/>
</dbReference>
<evidence type="ECO:0000313" key="1">
    <source>
        <dbReference type="EMBL" id="RUT32650.1"/>
    </source>
</evidence>
<dbReference type="RefSeq" id="WP_127187607.1">
    <property type="nucleotide sequence ID" value="NZ_RZNJ01000002.1"/>
</dbReference>
<keyword evidence="2" id="KW-1185">Reference proteome</keyword>
<reference evidence="1 2" key="1">
    <citation type="journal article" date="2016" name="Int. J. Syst. Evol. Microbiol.">
        <title>Arsenicitalea aurantiaca gen. nov., sp. nov., a new member of the family Hyphomicrobiaceae, isolated from high-arsenic sediment.</title>
        <authorList>
            <person name="Mu Y."/>
            <person name="Zhou L."/>
            <person name="Zeng X.C."/>
            <person name="Liu L."/>
            <person name="Pan Y."/>
            <person name="Chen X."/>
            <person name="Wang J."/>
            <person name="Li S."/>
            <person name="Li W.J."/>
            <person name="Wang Y."/>
        </authorList>
    </citation>
    <scope>NUCLEOTIDE SEQUENCE [LARGE SCALE GENOMIC DNA]</scope>
    <source>
        <strain evidence="1 2">42-50</strain>
    </source>
</reference>
<gene>
    <name evidence="1" type="ORF">EMQ25_05755</name>
</gene>
<dbReference type="OrthoDB" id="8226818at2"/>
<proteinExistence type="predicted"/>
<evidence type="ECO:0000313" key="2">
    <source>
        <dbReference type="Proteomes" id="UP000281547"/>
    </source>
</evidence>
<accession>A0A433XF18</accession>
<dbReference type="Proteomes" id="UP000281547">
    <property type="component" value="Unassembled WGS sequence"/>
</dbReference>
<protein>
    <submittedName>
        <fullName evidence="1">Uncharacterized protein</fullName>
    </submittedName>
</protein>
<comment type="caution">
    <text evidence="1">The sequence shown here is derived from an EMBL/GenBank/DDBJ whole genome shotgun (WGS) entry which is preliminary data.</text>
</comment>
<dbReference type="AlphaFoldDB" id="A0A433XF18"/>
<sequence length="268" mass="28492">MAYAALRFDATDEAGNILTNVMVEIRRESGGLQQAYQDRAGTVSLGSTFLVPDGKVFCHLPGNAYRVTLRKGGYERVLRFVAVGRGAEADLQFARPKGEYDPEAIYETSDYVRSGSSLFASLVDENEGNAPQTSPPGDTEFWMYLGPFVPGEQGVGDKFDAVIFAQGKPRPGELLLRQVFSATPITFPAGLTGSAASSEVAADDDAEFILAKNGTAFGTVTFEAASQIGLIVAPGAVTFDSFDILTITAPDPRDATLADISITLTGNR</sequence>
<name>A0A433XF18_9HYPH</name>
<organism evidence="1 2">
    <name type="scientific">Arsenicitalea aurantiaca</name>
    <dbReference type="NCBI Taxonomy" id="1783274"/>
    <lineage>
        <taxon>Bacteria</taxon>
        <taxon>Pseudomonadati</taxon>
        <taxon>Pseudomonadota</taxon>
        <taxon>Alphaproteobacteria</taxon>
        <taxon>Hyphomicrobiales</taxon>
        <taxon>Devosiaceae</taxon>
        <taxon>Arsenicitalea</taxon>
    </lineage>
</organism>